<dbReference type="GO" id="GO:0051231">
    <property type="term" value="P:spindle elongation"/>
    <property type="evidence" value="ECO:0007669"/>
    <property type="project" value="TreeGrafter"/>
</dbReference>
<dbReference type="AlphaFoldDB" id="A0AAN9KUY9"/>
<dbReference type="SUPFAM" id="SSF52540">
    <property type="entry name" value="P-loop containing nucleoside triphosphate hydrolases"/>
    <property type="match status" value="1"/>
</dbReference>
<dbReference type="GO" id="GO:0005524">
    <property type="term" value="F:ATP binding"/>
    <property type="evidence" value="ECO:0007669"/>
    <property type="project" value="UniProtKB-KW"/>
</dbReference>
<comment type="caution">
    <text evidence="9">The sequence shown here is derived from an EMBL/GenBank/DDBJ whole genome shotgun (WGS) entry which is preliminary data.</text>
</comment>
<reference evidence="9 10" key="1">
    <citation type="submission" date="2024-01" db="EMBL/GenBank/DDBJ databases">
        <title>The genomes of 5 underutilized Papilionoideae crops provide insights into root nodulation and disease resistanc.</title>
        <authorList>
            <person name="Jiang F."/>
        </authorList>
    </citation>
    <scope>NUCLEOTIDE SEQUENCE [LARGE SCALE GENOMIC DNA]</scope>
    <source>
        <strain evidence="9">LVBAO_FW01</strain>
        <tissue evidence="9">Leaves</tissue>
    </source>
</reference>
<organism evidence="9 10">
    <name type="scientific">Canavalia gladiata</name>
    <name type="common">Sword bean</name>
    <name type="synonym">Dolichos gladiatus</name>
    <dbReference type="NCBI Taxonomy" id="3824"/>
    <lineage>
        <taxon>Eukaryota</taxon>
        <taxon>Viridiplantae</taxon>
        <taxon>Streptophyta</taxon>
        <taxon>Embryophyta</taxon>
        <taxon>Tracheophyta</taxon>
        <taxon>Spermatophyta</taxon>
        <taxon>Magnoliopsida</taxon>
        <taxon>eudicotyledons</taxon>
        <taxon>Gunneridae</taxon>
        <taxon>Pentapetalae</taxon>
        <taxon>rosids</taxon>
        <taxon>fabids</taxon>
        <taxon>Fabales</taxon>
        <taxon>Fabaceae</taxon>
        <taxon>Papilionoideae</taxon>
        <taxon>50 kb inversion clade</taxon>
        <taxon>NPAAA clade</taxon>
        <taxon>indigoferoid/millettioid clade</taxon>
        <taxon>Phaseoleae</taxon>
        <taxon>Canavalia</taxon>
    </lineage>
</organism>
<sequence>MDMLPLVPCMAHTKFELHSTINPDVKQATRNHKRTSPGKPPIQIRETSNGVNTLAGSTEVSVTTLKEGAACLEQGPLSRAIGSANMNNQSSRSHAIFTIILERMRKLHIPGDKTI</sequence>
<evidence type="ECO:0000313" key="9">
    <source>
        <dbReference type="EMBL" id="KAK7323716.1"/>
    </source>
</evidence>
<gene>
    <name evidence="9" type="ORF">VNO77_27206</name>
</gene>
<dbReference type="GO" id="GO:0005737">
    <property type="term" value="C:cytoplasm"/>
    <property type="evidence" value="ECO:0007669"/>
    <property type="project" value="UniProtKB-SubCell"/>
</dbReference>
<dbReference type="EMBL" id="JAYMYQ010000006">
    <property type="protein sequence ID" value="KAK7323716.1"/>
    <property type="molecule type" value="Genomic_DNA"/>
</dbReference>
<evidence type="ECO:0000313" key="10">
    <source>
        <dbReference type="Proteomes" id="UP001367508"/>
    </source>
</evidence>
<dbReference type="InterPro" id="IPR027640">
    <property type="entry name" value="Kinesin-like_fam"/>
</dbReference>
<dbReference type="Gene3D" id="3.40.850.10">
    <property type="entry name" value="Kinesin motor domain"/>
    <property type="match status" value="1"/>
</dbReference>
<dbReference type="Pfam" id="PF00225">
    <property type="entry name" value="Kinesin"/>
    <property type="match status" value="1"/>
</dbReference>
<dbReference type="InterPro" id="IPR027417">
    <property type="entry name" value="P-loop_NTPase"/>
</dbReference>
<keyword evidence="2" id="KW-0963">Cytoplasm</keyword>
<comment type="caution">
    <text evidence="7">Lacks conserved residue(s) required for the propagation of feature annotation.</text>
</comment>
<keyword evidence="3" id="KW-0547">Nucleotide-binding</keyword>
<evidence type="ECO:0000256" key="7">
    <source>
        <dbReference type="PROSITE-ProRule" id="PRU00283"/>
    </source>
</evidence>
<evidence type="ECO:0000256" key="5">
    <source>
        <dbReference type="ARBA" id="ARBA00023054"/>
    </source>
</evidence>
<accession>A0AAN9KUY9</accession>
<keyword evidence="4" id="KW-0067">ATP-binding</keyword>
<evidence type="ECO:0000256" key="3">
    <source>
        <dbReference type="ARBA" id="ARBA00022741"/>
    </source>
</evidence>
<evidence type="ECO:0000259" key="8">
    <source>
        <dbReference type="PROSITE" id="PS50067"/>
    </source>
</evidence>
<name>A0AAN9KUY9_CANGL</name>
<protein>
    <recommendedName>
        <fullName evidence="8">Kinesin motor domain-containing protein</fullName>
    </recommendedName>
</protein>
<keyword evidence="10" id="KW-1185">Reference proteome</keyword>
<comment type="similarity">
    <text evidence="7">Belongs to the TRAFAC class myosin-kinesin ATPase superfamily. Kinesin family.</text>
</comment>
<evidence type="ECO:0000256" key="1">
    <source>
        <dbReference type="ARBA" id="ARBA00004496"/>
    </source>
</evidence>
<dbReference type="GO" id="GO:0005875">
    <property type="term" value="C:microtubule associated complex"/>
    <property type="evidence" value="ECO:0007669"/>
    <property type="project" value="TreeGrafter"/>
</dbReference>
<dbReference type="PANTHER" id="PTHR47969:SF15">
    <property type="entry name" value="CHROMOSOME-ASSOCIATED KINESIN KIF4A-RELATED"/>
    <property type="match status" value="1"/>
</dbReference>
<dbReference type="PANTHER" id="PTHR47969">
    <property type="entry name" value="CHROMOSOME-ASSOCIATED KINESIN KIF4A-RELATED"/>
    <property type="match status" value="1"/>
</dbReference>
<dbReference type="GO" id="GO:0003777">
    <property type="term" value="F:microtubule motor activity"/>
    <property type="evidence" value="ECO:0007669"/>
    <property type="project" value="InterPro"/>
</dbReference>
<dbReference type="InterPro" id="IPR001752">
    <property type="entry name" value="Kinesin_motor_dom"/>
</dbReference>
<keyword evidence="6" id="KW-0505">Motor protein</keyword>
<evidence type="ECO:0000256" key="4">
    <source>
        <dbReference type="ARBA" id="ARBA00022840"/>
    </source>
</evidence>
<dbReference type="GO" id="GO:0007018">
    <property type="term" value="P:microtubule-based movement"/>
    <property type="evidence" value="ECO:0007669"/>
    <property type="project" value="InterPro"/>
</dbReference>
<dbReference type="InterPro" id="IPR036961">
    <property type="entry name" value="Kinesin_motor_dom_sf"/>
</dbReference>
<keyword evidence="5" id="KW-0175">Coiled coil</keyword>
<evidence type="ECO:0000256" key="2">
    <source>
        <dbReference type="ARBA" id="ARBA00022490"/>
    </source>
</evidence>
<evidence type="ECO:0000256" key="6">
    <source>
        <dbReference type="ARBA" id="ARBA00023175"/>
    </source>
</evidence>
<dbReference type="Proteomes" id="UP001367508">
    <property type="component" value="Unassembled WGS sequence"/>
</dbReference>
<feature type="domain" description="Kinesin motor" evidence="8">
    <location>
        <begin position="1"/>
        <end position="115"/>
    </location>
</feature>
<dbReference type="PROSITE" id="PS50067">
    <property type="entry name" value="KINESIN_MOTOR_2"/>
    <property type="match status" value="1"/>
</dbReference>
<comment type="subcellular location">
    <subcellularLocation>
        <location evidence="1">Cytoplasm</location>
    </subcellularLocation>
</comment>
<dbReference type="GO" id="GO:0008017">
    <property type="term" value="F:microtubule binding"/>
    <property type="evidence" value="ECO:0007669"/>
    <property type="project" value="InterPro"/>
</dbReference>
<proteinExistence type="inferred from homology"/>
<dbReference type="GO" id="GO:0007052">
    <property type="term" value="P:mitotic spindle organization"/>
    <property type="evidence" value="ECO:0007669"/>
    <property type="project" value="TreeGrafter"/>
</dbReference>